<dbReference type="InterPro" id="IPR005467">
    <property type="entry name" value="His_kinase_dom"/>
</dbReference>
<dbReference type="CDD" id="cd00075">
    <property type="entry name" value="HATPase"/>
    <property type="match status" value="1"/>
</dbReference>
<sequence length="672" mass="73473">MNTSVASMRPDQAALDSGLPGSYRGSDALPQHKRQLRILRRVTLSVAVIWLALVAGMGWWMSQRTMTAQLDSLASSAEYEAITTARVMDRLFTEMVSVSNMVASQAQVIELATRYRIDAPGAIDLTRPQRAAQFTRDPLAQQVGDYMDALASDLNYARIYMNNLSDDTVTASNWAAPDSIVGMIYSGRPYLVDALRDGKGSSFGIARLNKTPSYFVSSRIDDENGAPLGSVTVKFDAPDVAHYLTGRHVSLVVNRQGRVITASSEPFMLRNVATLLPPGTVEPPDGEEELGEAMDVRSMAETGQSDQWLIEGRPYLLRQQSLTNTPYQLLTLASLEALAPMRMQHLITGGLAAGFGLLLILLCGRIATQLAERRLRAEQDRVLAISKAAERDLTIKVRERTAELAESNASLEEEVDRRHGLEVKLRQSLDSVNDALVQQRDFLALVTHEFRGPLAVIAGAADNMALSTDENSEDVQLRAARIRRTVNRMSMLIENVLAGDRLDAAEKPHAMVQTFDLNEILRTLQAALDDDAVSRVSLLPGDEAKVSGDRYLLEIALQNLVQNALKYSASPTPVTVRLSVDEGMVFVNVTDQGSGVPPEYREFIFLKYYRAAGQRANGSGLGLYISREIARQHGGALTLVASDASGTTFRLSLPLAGSEVAALKPDLIMEIQ</sequence>
<evidence type="ECO:0000313" key="9">
    <source>
        <dbReference type="EMBL" id="MFC5515961.1"/>
    </source>
</evidence>
<dbReference type="RefSeq" id="WP_266341824.1">
    <property type="nucleotide sequence ID" value="NZ_JAPKNH010000001.1"/>
</dbReference>
<dbReference type="SMART" id="SM00387">
    <property type="entry name" value="HATPase_c"/>
    <property type="match status" value="1"/>
</dbReference>
<evidence type="ECO:0000256" key="7">
    <source>
        <dbReference type="SAM" id="Phobius"/>
    </source>
</evidence>
<comment type="catalytic activity">
    <reaction evidence="1">
        <text>ATP + protein L-histidine = ADP + protein N-phospho-L-histidine.</text>
        <dbReference type="EC" id="2.7.13.3"/>
    </reaction>
</comment>
<organism evidence="9 10">
    <name type="scientific">Kaistia terrae</name>
    <dbReference type="NCBI Taxonomy" id="537017"/>
    <lineage>
        <taxon>Bacteria</taxon>
        <taxon>Pseudomonadati</taxon>
        <taxon>Pseudomonadota</taxon>
        <taxon>Alphaproteobacteria</taxon>
        <taxon>Hyphomicrobiales</taxon>
        <taxon>Kaistiaceae</taxon>
        <taxon>Kaistia</taxon>
    </lineage>
</organism>
<keyword evidence="6" id="KW-0902">Two-component regulatory system</keyword>
<reference evidence="10" key="1">
    <citation type="journal article" date="2019" name="Int. J. Syst. Evol. Microbiol.">
        <title>The Global Catalogue of Microorganisms (GCM) 10K type strain sequencing project: providing services to taxonomists for standard genome sequencing and annotation.</title>
        <authorList>
            <consortium name="The Broad Institute Genomics Platform"/>
            <consortium name="The Broad Institute Genome Sequencing Center for Infectious Disease"/>
            <person name="Wu L."/>
            <person name="Ma J."/>
        </authorList>
    </citation>
    <scope>NUCLEOTIDE SEQUENCE [LARGE SCALE GENOMIC DNA]</scope>
    <source>
        <strain evidence="10">KACC 12633</strain>
    </source>
</reference>
<dbReference type="InterPro" id="IPR004358">
    <property type="entry name" value="Sig_transdc_His_kin-like_C"/>
</dbReference>
<dbReference type="Proteomes" id="UP001596150">
    <property type="component" value="Unassembled WGS sequence"/>
</dbReference>
<keyword evidence="3" id="KW-0597">Phosphoprotein</keyword>
<dbReference type="Pfam" id="PF02518">
    <property type="entry name" value="HATPase_c"/>
    <property type="match status" value="1"/>
</dbReference>
<keyword evidence="10" id="KW-1185">Reference proteome</keyword>
<protein>
    <recommendedName>
        <fullName evidence="2">histidine kinase</fullName>
        <ecNumber evidence="2">2.7.13.3</ecNumber>
    </recommendedName>
</protein>
<feature type="transmembrane region" description="Helical" evidence="7">
    <location>
        <begin position="42"/>
        <end position="61"/>
    </location>
</feature>
<keyword evidence="4" id="KW-0808">Transferase</keyword>
<dbReference type="Gene3D" id="3.30.450.20">
    <property type="entry name" value="PAS domain"/>
    <property type="match status" value="1"/>
</dbReference>
<dbReference type="InterPro" id="IPR036890">
    <property type="entry name" value="HATPase_C_sf"/>
</dbReference>
<evidence type="ECO:0000256" key="1">
    <source>
        <dbReference type="ARBA" id="ARBA00000085"/>
    </source>
</evidence>
<keyword evidence="7" id="KW-1133">Transmembrane helix</keyword>
<keyword evidence="5 9" id="KW-0418">Kinase</keyword>
<evidence type="ECO:0000313" key="10">
    <source>
        <dbReference type="Proteomes" id="UP001596150"/>
    </source>
</evidence>
<comment type="caution">
    <text evidence="9">The sequence shown here is derived from an EMBL/GenBank/DDBJ whole genome shotgun (WGS) entry which is preliminary data.</text>
</comment>
<dbReference type="PROSITE" id="PS50109">
    <property type="entry name" value="HIS_KIN"/>
    <property type="match status" value="1"/>
</dbReference>
<dbReference type="PANTHER" id="PTHR43711">
    <property type="entry name" value="TWO-COMPONENT HISTIDINE KINASE"/>
    <property type="match status" value="1"/>
</dbReference>
<dbReference type="Gene3D" id="1.10.287.130">
    <property type="match status" value="1"/>
</dbReference>
<evidence type="ECO:0000256" key="2">
    <source>
        <dbReference type="ARBA" id="ARBA00012438"/>
    </source>
</evidence>
<dbReference type="EC" id="2.7.13.3" evidence="2"/>
<dbReference type="PANTHER" id="PTHR43711:SF28">
    <property type="entry name" value="SENSOR HISTIDINE KINASE YXDK"/>
    <property type="match status" value="1"/>
</dbReference>
<accession>A0ABW0PTJ5</accession>
<feature type="transmembrane region" description="Helical" evidence="7">
    <location>
        <begin position="346"/>
        <end position="367"/>
    </location>
</feature>
<dbReference type="EMBL" id="JBHSML010000003">
    <property type="protein sequence ID" value="MFC5515961.1"/>
    <property type="molecule type" value="Genomic_DNA"/>
</dbReference>
<dbReference type="SUPFAM" id="SSF55874">
    <property type="entry name" value="ATPase domain of HSP90 chaperone/DNA topoisomerase II/histidine kinase"/>
    <property type="match status" value="1"/>
</dbReference>
<evidence type="ECO:0000256" key="6">
    <source>
        <dbReference type="ARBA" id="ARBA00023012"/>
    </source>
</evidence>
<evidence type="ECO:0000256" key="3">
    <source>
        <dbReference type="ARBA" id="ARBA00022553"/>
    </source>
</evidence>
<dbReference type="CDD" id="cd00082">
    <property type="entry name" value="HisKA"/>
    <property type="match status" value="1"/>
</dbReference>
<dbReference type="InterPro" id="IPR003594">
    <property type="entry name" value="HATPase_dom"/>
</dbReference>
<dbReference type="SUPFAM" id="SSF47384">
    <property type="entry name" value="Homodimeric domain of signal transducing histidine kinase"/>
    <property type="match status" value="1"/>
</dbReference>
<dbReference type="InterPro" id="IPR050736">
    <property type="entry name" value="Sensor_HK_Regulatory"/>
</dbReference>
<keyword evidence="7" id="KW-0812">Transmembrane</keyword>
<evidence type="ECO:0000256" key="4">
    <source>
        <dbReference type="ARBA" id="ARBA00022679"/>
    </source>
</evidence>
<dbReference type="InterPro" id="IPR003661">
    <property type="entry name" value="HisK_dim/P_dom"/>
</dbReference>
<dbReference type="GO" id="GO:0016301">
    <property type="term" value="F:kinase activity"/>
    <property type="evidence" value="ECO:0007669"/>
    <property type="project" value="UniProtKB-KW"/>
</dbReference>
<evidence type="ECO:0000256" key="5">
    <source>
        <dbReference type="ARBA" id="ARBA00022777"/>
    </source>
</evidence>
<feature type="domain" description="Histidine kinase" evidence="8">
    <location>
        <begin position="445"/>
        <end position="657"/>
    </location>
</feature>
<dbReference type="Gene3D" id="3.30.565.10">
    <property type="entry name" value="Histidine kinase-like ATPase, C-terminal domain"/>
    <property type="match status" value="1"/>
</dbReference>
<dbReference type="PRINTS" id="PR00344">
    <property type="entry name" value="BCTRLSENSOR"/>
</dbReference>
<dbReference type="Pfam" id="PF00512">
    <property type="entry name" value="HisKA"/>
    <property type="match status" value="1"/>
</dbReference>
<name>A0ABW0PTJ5_9HYPH</name>
<gene>
    <name evidence="9" type="ORF">ACFPP9_09290</name>
</gene>
<evidence type="ECO:0000259" key="8">
    <source>
        <dbReference type="PROSITE" id="PS50109"/>
    </source>
</evidence>
<keyword evidence="7" id="KW-0472">Membrane</keyword>
<dbReference type="SMART" id="SM00388">
    <property type="entry name" value="HisKA"/>
    <property type="match status" value="1"/>
</dbReference>
<proteinExistence type="predicted"/>
<dbReference type="InterPro" id="IPR036097">
    <property type="entry name" value="HisK_dim/P_sf"/>
</dbReference>